<gene>
    <name evidence="2" type="ORF">H1R20_g5094</name>
</gene>
<feature type="region of interest" description="Disordered" evidence="1">
    <location>
        <begin position="116"/>
        <end position="246"/>
    </location>
</feature>
<sequence length="246" mass="26389">MGEPKVEEPGGSAYLKVERLANIHPPKRWVEPDNHFFARSYPISYHSKMSVYTAFPEDPIPCHWPLPPASDAYIAPQPQDDQGSPQGTSVEDDLPTSLPPDHQILLGEVASEIVARQDLARCTQPDSSTPPPSGGPILPSSSGNGEPGCTVPAALPGFSRQWRTVQAVSDPRRSPPDNGPTALALAPQPDENHDNSAERQGSASRIPDTPESLIPLSESRGDEDSAEQQSPEVEASQYPGSVHSRA</sequence>
<dbReference type="AlphaFoldDB" id="A0A9W8MKM8"/>
<feature type="region of interest" description="Disordered" evidence="1">
    <location>
        <begin position="66"/>
        <end position="103"/>
    </location>
</feature>
<keyword evidence="3" id="KW-1185">Reference proteome</keyword>
<feature type="compositionally biased region" description="Low complexity" evidence="1">
    <location>
        <begin position="135"/>
        <end position="144"/>
    </location>
</feature>
<proteinExistence type="predicted"/>
<name>A0A9W8MKM8_9AGAR</name>
<protein>
    <submittedName>
        <fullName evidence="2">Uncharacterized protein</fullName>
    </submittedName>
</protein>
<reference evidence="2" key="1">
    <citation type="submission" date="2022-06" db="EMBL/GenBank/DDBJ databases">
        <title>Genome Sequence of Candolleomyces eurysporus.</title>
        <authorList>
            <person name="Buettner E."/>
        </authorList>
    </citation>
    <scope>NUCLEOTIDE SEQUENCE</scope>
    <source>
        <strain evidence="2">VTCC 930004</strain>
    </source>
</reference>
<evidence type="ECO:0000313" key="3">
    <source>
        <dbReference type="Proteomes" id="UP001140091"/>
    </source>
</evidence>
<comment type="caution">
    <text evidence="2">The sequence shown here is derived from an EMBL/GenBank/DDBJ whole genome shotgun (WGS) entry which is preliminary data.</text>
</comment>
<dbReference type="EMBL" id="JANBPK010000787">
    <property type="protein sequence ID" value="KAJ2931989.1"/>
    <property type="molecule type" value="Genomic_DNA"/>
</dbReference>
<evidence type="ECO:0000313" key="2">
    <source>
        <dbReference type="EMBL" id="KAJ2931989.1"/>
    </source>
</evidence>
<evidence type="ECO:0000256" key="1">
    <source>
        <dbReference type="SAM" id="MobiDB-lite"/>
    </source>
</evidence>
<dbReference type="Proteomes" id="UP001140091">
    <property type="component" value="Unassembled WGS sequence"/>
</dbReference>
<accession>A0A9W8MKM8</accession>
<organism evidence="2 3">
    <name type="scientific">Candolleomyces eurysporus</name>
    <dbReference type="NCBI Taxonomy" id="2828524"/>
    <lineage>
        <taxon>Eukaryota</taxon>
        <taxon>Fungi</taxon>
        <taxon>Dikarya</taxon>
        <taxon>Basidiomycota</taxon>
        <taxon>Agaricomycotina</taxon>
        <taxon>Agaricomycetes</taxon>
        <taxon>Agaricomycetidae</taxon>
        <taxon>Agaricales</taxon>
        <taxon>Agaricineae</taxon>
        <taxon>Psathyrellaceae</taxon>
        <taxon>Candolleomyces</taxon>
    </lineage>
</organism>
<feature type="compositionally biased region" description="Low complexity" evidence="1">
    <location>
        <begin position="76"/>
        <end position="87"/>
    </location>
</feature>
<feature type="non-terminal residue" evidence="2">
    <location>
        <position position="246"/>
    </location>
</feature>